<feature type="non-terminal residue" evidence="1">
    <location>
        <position position="85"/>
    </location>
</feature>
<name>A0A382BNM4_9ZZZZ</name>
<sequence>MAKAKTYNFQESLYTMKELAELFKLSYCRMSNLMHKFNHDADTIYIQRNSKGAKRSGKNPRLFTVDLQENTRMTVAEIAKTTGFS</sequence>
<gene>
    <name evidence="1" type="ORF">METZ01_LOCUS167995</name>
</gene>
<organism evidence="1">
    <name type="scientific">marine metagenome</name>
    <dbReference type="NCBI Taxonomy" id="408172"/>
    <lineage>
        <taxon>unclassified sequences</taxon>
        <taxon>metagenomes</taxon>
        <taxon>ecological metagenomes</taxon>
    </lineage>
</organism>
<protein>
    <submittedName>
        <fullName evidence="1">Uncharacterized protein</fullName>
    </submittedName>
</protein>
<accession>A0A382BNM4</accession>
<proteinExistence type="predicted"/>
<reference evidence="1" key="1">
    <citation type="submission" date="2018-05" db="EMBL/GenBank/DDBJ databases">
        <authorList>
            <person name="Lanie J.A."/>
            <person name="Ng W.-L."/>
            <person name="Kazmierczak K.M."/>
            <person name="Andrzejewski T.M."/>
            <person name="Davidsen T.M."/>
            <person name="Wayne K.J."/>
            <person name="Tettelin H."/>
            <person name="Glass J.I."/>
            <person name="Rusch D."/>
            <person name="Podicherti R."/>
            <person name="Tsui H.-C.T."/>
            <person name="Winkler M.E."/>
        </authorList>
    </citation>
    <scope>NUCLEOTIDE SEQUENCE</scope>
</reference>
<dbReference type="AlphaFoldDB" id="A0A382BNM4"/>
<dbReference type="EMBL" id="UINC01030555">
    <property type="protein sequence ID" value="SVB15141.1"/>
    <property type="molecule type" value="Genomic_DNA"/>
</dbReference>
<evidence type="ECO:0000313" key="1">
    <source>
        <dbReference type="EMBL" id="SVB15141.1"/>
    </source>
</evidence>